<sequence>MNKRTMQIDVIGPVEGTELMKCKLYIDGRVCVIGMSQYDYEELIREKVFIRDGKSVDSAGVINTTNTFVEED</sequence>
<evidence type="ECO:0000313" key="2">
    <source>
        <dbReference type="Proteomes" id="UP000036847"/>
    </source>
</evidence>
<protein>
    <submittedName>
        <fullName evidence="1">Uncharacterized protein</fullName>
    </submittedName>
</protein>
<gene>
    <name evidence="1" type="ORF">EC80_023265</name>
</gene>
<dbReference type="Proteomes" id="UP000036847">
    <property type="component" value="Plasmid pBFS01_1"/>
</dbReference>
<dbReference type="EMBL" id="CP036547">
    <property type="protein sequence ID" value="QCQ47717.1"/>
    <property type="molecule type" value="Genomic_DNA"/>
</dbReference>
<name>A0AAE6EXA2_BACFG</name>
<dbReference type="RefSeq" id="WP_032535489.1">
    <property type="nucleotide sequence ID" value="NZ_CP036539.1"/>
</dbReference>
<proteinExistence type="predicted"/>
<evidence type="ECO:0000313" key="1">
    <source>
        <dbReference type="EMBL" id="QCQ47717.1"/>
    </source>
</evidence>
<reference evidence="1 2" key="1">
    <citation type="submission" date="2019-03" db="EMBL/GenBank/DDBJ databases">
        <title>Complete genome assembly of MDR B. fragilis.</title>
        <authorList>
            <person name="Sydenham T.V."/>
            <person name="Hasman H."/>
            <person name="Justesen U.S."/>
        </authorList>
    </citation>
    <scope>NUCLEOTIDE SEQUENCE [LARGE SCALE GENOMIC DNA]</scope>
    <source>
        <strain evidence="1 2">DCMSKEJBY0001B</strain>
        <plasmid evidence="1 2">pBFS01_1</plasmid>
    </source>
</reference>
<geneLocation type="plasmid" evidence="1 2">
    <name>pBFS01_1</name>
</geneLocation>
<dbReference type="AlphaFoldDB" id="A0AAE6EXA2"/>
<organism evidence="1 2">
    <name type="scientific">Bacteroides fragilis</name>
    <dbReference type="NCBI Taxonomy" id="817"/>
    <lineage>
        <taxon>Bacteria</taxon>
        <taxon>Pseudomonadati</taxon>
        <taxon>Bacteroidota</taxon>
        <taxon>Bacteroidia</taxon>
        <taxon>Bacteroidales</taxon>
        <taxon>Bacteroidaceae</taxon>
        <taxon>Bacteroides</taxon>
    </lineage>
</organism>
<accession>A0AAE6EXA2</accession>
<keyword evidence="1" id="KW-0614">Plasmid</keyword>